<dbReference type="EMBL" id="QXFV01011767">
    <property type="protein sequence ID" value="KAE8952311.1"/>
    <property type="molecule type" value="Genomic_DNA"/>
</dbReference>
<keyword evidence="6" id="KW-1185">Reference proteome</keyword>
<evidence type="ECO:0000313" key="6">
    <source>
        <dbReference type="Proteomes" id="UP000434957"/>
    </source>
</evidence>
<evidence type="ECO:0008006" key="8">
    <source>
        <dbReference type="Google" id="ProtNLM"/>
    </source>
</evidence>
<accession>A0A6A3G4Y4</accession>
<dbReference type="EMBL" id="QXFU01010447">
    <property type="protein sequence ID" value="KAE8953594.1"/>
    <property type="molecule type" value="Genomic_DNA"/>
</dbReference>
<dbReference type="OrthoDB" id="146087at2759"/>
<sequence length="114" mass="12027">MPPSVMISWAPRLLVLNNFCICASCCCCCRISSSVSCPVAAAAVAAGGAVPVLALSVCSLPTTWRTGARDNASATTFVEPGRYVMSKLYSCSCNAQRCSRPARSFLRINQLSAE</sequence>
<dbReference type="Proteomes" id="UP000434957">
    <property type="component" value="Unassembled WGS sequence"/>
</dbReference>
<protein>
    <recommendedName>
        <fullName evidence="8">Secreted protein</fullName>
    </recommendedName>
</protein>
<evidence type="ECO:0000313" key="3">
    <source>
        <dbReference type="EMBL" id="KAE8953594.1"/>
    </source>
</evidence>
<dbReference type="Proteomes" id="UP000429607">
    <property type="component" value="Unassembled WGS sequence"/>
</dbReference>
<dbReference type="AlphaFoldDB" id="A0A6A3G4Y4"/>
<feature type="signal peptide" evidence="1">
    <location>
        <begin position="1"/>
        <end position="25"/>
    </location>
</feature>
<proteinExistence type="predicted"/>
<reference evidence="5 7" key="1">
    <citation type="submission" date="2018-09" db="EMBL/GenBank/DDBJ databases">
        <title>Genomic investigation of the strawberry pathogen Phytophthora fragariae indicates pathogenicity is determined by transcriptional variation in three key races.</title>
        <authorList>
            <person name="Adams T.M."/>
            <person name="Armitage A.D."/>
            <person name="Sobczyk M.K."/>
            <person name="Bates H.J."/>
            <person name="Dunwell J.M."/>
            <person name="Nellist C.F."/>
            <person name="Harrison R.J."/>
        </authorList>
    </citation>
    <scope>NUCLEOTIDE SEQUENCE [LARGE SCALE GENOMIC DNA]</scope>
    <source>
        <strain evidence="2 5">SCRP249</strain>
        <strain evidence="3 7">SCRP324</strain>
        <strain evidence="4 6">SCRP333</strain>
    </source>
</reference>
<dbReference type="EMBL" id="QXFT01011479">
    <property type="protein sequence ID" value="KAE9260218.1"/>
    <property type="molecule type" value="Genomic_DNA"/>
</dbReference>
<gene>
    <name evidence="2" type="ORF">PR001_g33350</name>
    <name evidence="3" type="ORF">PR002_g32331</name>
    <name evidence="4" type="ORF">PR003_g34463</name>
</gene>
<comment type="caution">
    <text evidence="3">The sequence shown here is derived from an EMBL/GenBank/DDBJ whole genome shotgun (WGS) entry which is preliminary data.</text>
</comment>
<evidence type="ECO:0000313" key="4">
    <source>
        <dbReference type="EMBL" id="KAE9260218.1"/>
    </source>
</evidence>
<keyword evidence="1" id="KW-0732">Signal</keyword>
<name>A0A6A3G4Y4_9STRA</name>
<evidence type="ECO:0000313" key="2">
    <source>
        <dbReference type="EMBL" id="KAE8952311.1"/>
    </source>
</evidence>
<evidence type="ECO:0000256" key="1">
    <source>
        <dbReference type="SAM" id="SignalP"/>
    </source>
</evidence>
<evidence type="ECO:0000313" key="5">
    <source>
        <dbReference type="Proteomes" id="UP000429607"/>
    </source>
</evidence>
<feature type="chain" id="PRO_5036163890" description="Secreted protein" evidence="1">
    <location>
        <begin position="26"/>
        <end position="114"/>
    </location>
</feature>
<dbReference type="Proteomes" id="UP000435112">
    <property type="component" value="Unassembled WGS sequence"/>
</dbReference>
<evidence type="ECO:0000313" key="7">
    <source>
        <dbReference type="Proteomes" id="UP000435112"/>
    </source>
</evidence>
<organism evidence="3 7">
    <name type="scientific">Phytophthora rubi</name>
    <dbReference type="NCBI Taxonomy" id="129364"/>
    <lineage>
        <taxon>Eukaryota</taxon>
        <taxon>Sar</taxon>
        <taxon>Stramenopiles</taxon>
        <taxon>Oomycota</taxon>
        <taxon>Peronosporomycetes</taxon>
        <taxon>Peronosporales</taxon>
        <taxon>Peronosporaceae</taxon>
        <taxon>Phytophthora</taxon>
    </lineage>
</organism>